<accession>A0ABT1E7Y8</accession>
<feature type="transmembrane region" description="Helical" evidence="6">
    <location>
        <begin position="505"/>
        <end position="527"/>
    </location>
</feature>
<dbReference type="InterPro" id="IPR003838">
    <property type="entry name" value="ABC3_permease_C"/>
</dbReference>
<proteinExistence type="inferred from homology"/>
<gene>
    <name evidence="8" type="ORF">NK125_04835</name>
</gene>
<evidence type="ECO:0000256" key="2">
    <source>
        <dbReference type="ARBA" id="ARBA00022475"/>
    </source>
</evidence>
<dbReference type="PANTHER" id="PTHR46795:SF3">
    <property type="entry name" value="ABC TRANSPORTER PERMEASE"/>
    <property type="match status" value="1"/>
</dbReference>
<feature type="transmembrane region" description="Helical" evidence="6">
    <location>
        <begin position="232"/>
        <end position="255"/>
    </location>
</feature>
<feature type="domain" description="ABC3 transporter permease C-terminal" evidence="7">
    <location>
        <begin position="60"/>
        <end position="181"/>
    </location>
</feature>
<comment type="subcellular location">
    <subcellularLocation>
        <location evidence="1 6">Cell membrane</location>
        <topology evidence="1 6">Multi-pass membrane protein</topology>
    </subcellularLocation>
</comment>
<organism evidence="8 9">
    <name type="scientific">Aequitasia blattaphilus</name>
    <dbReference type="NCBI Taxonomy" id="2949332"/>
    <lineage>
        <taxon>Bacteria</taxon>
        <taxon>Bacillati</taxon>
        <taxon>Bacillota</taxon>
        <taxon>Clostridia</taxon>
        <taxon>Lachnospirales</taxon>
        <taxon>Lachnospiraceae</taxon>
        <taxon>Aequitasia</taxon>
    </lineage>
</organism>
<dbReference type="InterPro" id="IPR027022">
    <property type="entry name" value="ABC_permease_BceB-typ"/>
</dbReference>
<keyword evidence="5 6" id="KW-0472">Membrane</keyword>
<dbReference type="EMBL" id="JAMZFW010000005">
    <property type="protein sequence ID" value="MCP1101739.1"/>
    <property type="molecule type" value="Genomic_DNA"/>
</dbReference>
<sequence>MSLWKLAFQNFRKQFKNYLALILSQAFSISILLNFQYLRFSDSLAVLGEQNQNQLDVLVNVISVILICFMFFFVWYSTNVFLKKRKKEIGIFVFMGLTNQKIGQLYMIECFITGILTTGIGIVFGIMTTQLFQMILLRLSDISIELNFQFIPKPILLTLLIYLVIYLFFILSGYISIVRSNVLDLVNTNRKNEFVKQNSFSLISKTILGIVLLGVGFYFATKDGGIEVISNLLLAVILVVFGTYFILGGLVPLIFQKLAKQKLFLYKNQRVLWINNMIFRMQRNYRTYAIVSVLMLSAVTALATGFSMKTRYDNIMHFRNTYTYQVFSVRSDLEDEIDSLIEKDNDIVVKSTTPLLFLSDNKGVLSYSNLKALAKESRQEFSLKEPKDKEVIAVSQLHLLSLITDLSDIKVEINDESYTQIDETSIPYMGYLQEITEFFMVNDQDYQKLLDQGQQYYTYNYRISDIYNFAASNDELESIISDQEDTFTGRVTIDPDNKETEWVKILYSLCIFMFIVFIQASGSVLFMKNYEDGLEERERYGVLKKMGINGKALRLSIAKEQTFTYLFPFILMSFSSYFSIHALEKLMYANLLPVNIVSVLIILGFLLFCYIVSVFSYFKTVDV</sequence>
<comment type="similarity">
    <text evidence="6">Belongs to the ABC-4 integral membrane protein family.</text>
</comment>
<protein>
    <submittedName>
        <fullName evidence="8">ABC transporter permease</fullName>
    </submittedName>
</protein>
<feature type="transmembrane region" description="Helical" evidence="6">
    <location>
        <begin position="563"/>
        <end position="583"/>
    </location>
</feature>
<reference evidence="8 9" key="1">
    <citation type="journal article" date="2022" name="Genome Biol. Evol.">
        <title>Host diet, physiology and behaviors set the stage for Lachnospiraceae cladogenesis.</title>
        <authorList>
            <person name="Vera-Ponce De Leon A."/>
            <person name="Schneider M."/>
            <person name="Jahnes B.C."/>
            <person name="Sadowski V."/>
            <person name="Camuy-Velez L.A."/>
            <person name="Duan J."/>
            <person name="Sabree Z.L."/>
        </authorList>
    </citation>
    <scope>NUCLEOTIDE SEQUENCE [LARGE SCALE GENOMIC DNA]</scope>
    <source>
        <strain evidence="8 9">PAL113</strain>
    </source>
</reference>
<feature type="transmembrane region" description="Helical" evidence="6">
    <location>
        <begin position="287"/>
        <end position="308"/>
    </location>
</feature>
<keyword evidence="2 6" id="KW-1003">Cell membrane</keyword>
<evidence type="ECO:0000259" key="7">
    <source>
        <dbReference type="Pfam" id="PF02687"/>
    </source>
</evidence>
<evidence type="ECO:0000256" key="4">
    <source>
        <dbReference type="ARBA" id="ARBA00022989"/>
    </source>
</evidence>
<feature type="transmembrane region" description="Helical" evidence="6">
    <location>
        <begin position="57"/>
        <end position="77"/>
    </location>
</feature>
<keyword evidence="9" id="KW-1185">Reference proteome</keyword>
<feature type="transmembrane region" description="Helical" evidence="6">
    <location>
        <begin position="595"/>
        <end position="618"/>
    </location>
</feature>
<dbReference type="PANTHER" id="PTHR46795">
    <property type="entry name" value="ABC TRANSPORTER PERMEASE-RELATED-RELATED"/>
    <property type="match status" value="1"/>
</dbReference>
<comment type="caution">
    <text evidence="8">The sequence shown here is derived from an EMBL/GenBank/DDBJ whole genome shotgun (WGS) entry which is preliminary data.</text>
</comment>
<dbReference type="Pfam" id="PF02687">
    <property type="entry name" value="FtsX"/>
    <property type="match status" value="1"/>
</dbReference>
<dbReference type="Proteomes" id="UP001523566">
    <property type="component" value="Unassembled WGS sequence"/>
</dbReference>
<dbReference type="RefSeq" id="WP_262065528.1">
    <property type="nucleotide sequence ID" value="NZ_JAMXOD010000005.1"/>
</dbReference>
<evidence type="ECO:0000256" key="6">
    <source>
        <dbReference type="PIRNR" id="PIRNR018968"/>
    </source>
</evidence>
<feature type="transmembrane region" description="Helical" evidence="6">
    <location>
        <begin position="18"/>
        <end position="37"/>
    </location>
</feature>
<keyword evidence="3 6" id="KW-0812">Transmembrane</keyword>
<evidence type="ECO:0000256" key="1">
    <source>
        <dbReference type="ARBA" id="ARBA00004651"/>
    </source>
</evidence>
<evidence type="ECO:0000313" key="8">
    <source>
        <dbReference type="EMBL" id="MCP1101739.1"/>
    </source>
</evidence>
<evidence type="ECO:0000256" key="5">
    <source>
        <dbReference type="ARBA" id="ARBA00023136"/>
    </source>
</evidence>
<dbReference type="PIRSF" id="PIRSF018968">
    <property type="entry name" value="ABC_permease_BceB"/>
    <property type="match status" value="1"/>
</dbReference>
<feature type="transmembrane region" description="Helical" evidence="6">
    <location>
        <begin position="155"/>
        <end position="178"/>
    </location>
</feature>
<feature type="transmembrane region" description="Helical" evidence="6">
    <location>
        <begin position="110"/>
        <end position="135"/>
    </location>
</feature>
<keyword evidence="4 6" id="KW-1133">Transmembrane helix</keyword>
<evidence type="ECO:0000313" key="9">
    <source>
        <dbReference type="Proteomes" id="UP001523566"/>
    </source>
</evidence>
<name>A0ABT1E7Y8_9FIRM</name>
<evidence type="ECO:0000256" key="3">
    <source>
        <dbReference type="ARBA" id="ARBA00022692"/>
    </source>
</evidence>
<dbReference type="InterPro" id="IPR052536">
    <property type="entry name" value="ABC-4_Integral_Memb_Prot"/>
</dbReference>
<feature type="transmembrane region" description="Helical" evidence="6">
    <location>
        <begin position="199"/>
        <end position="220"/>
    </location>
</feature>
<keyword evidence="6" id="KW-0813">Transport</keyword>